<organism evidence="1 2">
    <name type="scientific">Blastococcus aggregatus</name>
    <dbReference type="NCBI Taxonomy" id="38502"/>
    <lineage>
        <taxon>Bacteria</taxon>
        <taxon>Bacillati</taxon>
        <taxon>Actinomycetota</taxon>
        <taxon>Actinomycetes</taxon>
        <taxon>Geodermatophilales</taxon>
        <taxon>Geodermatophilaceae</taxon>
        <taxon>Blastococcus</taxon>
    </lineage>
</organism>
<keyword evidence="2" id="KW-1185">Reference proteome</keyword>
<gene>
    <name evidence="1" type="ORF">SAMN05660748_4501</name>
</gene>
<dbReference type="RefSeq" id="WP_097197222.1">
    <property type="nucleotide sequence ID" value="NZ_OBQI01000009.1"/>
</dbReference>
<evidence type="ECO:0000313" key="2">
    <source>
        <dbReference type="Proteomes" id="UP000219435"/>
    </source>
</evidence>
<protein>
    <submittedName>
        <fullName evidence="1">Uncharacterized protein</fullName>
    </submittedName>
</protein>
<sequence length="104" mass="11386">MKWADFLEQRADELIARANALGLQSLVPGNSAAGAEAQELATRAHRLRGVVADHSDLVMIVAGDERAEVPPRCRRCRSADPCEVAQKALADFRQHPDHNSTWTA</sequence>
<proteinExistence type="predicted"/>
<name>A0A285VHI6_9ACTN</name>
<dbReference type="EMBL" id="OBQI01000009">
    <property type="protein sequence ID" value="SOC53574.1"/>
    <property type="molecule type" value="Genomic_DNA"/>
</dbReference>
<evidence type="ECO:0000313" key="1">
    <source>
        <dbReference type="EMBL" id="SOC53574.1"/>
    </source>
</evidence>
<reference evidence="2" key="1">
    <citation type="submission" date="2017-08" db="EMBL/GenBank/DDBJ databases">
        <authorList>
            <person name="Varghese N."/>
            <person name="Submissions S."/>
        </authorList>
    </citation>
    <scope>NUCLEOTIDE SEQUENCE [LARGE SCALE GENOMIC DNA]</scope>
    <source>
        <strain evidence="2">DSM 4725</strain>
    </source>
</reference>
<dbReference type="Proteomes" id="UP000219435">
    <property type="component" value="Unassembled WGS sequence"/>
</dbReference>
<accession>A0A285VHI6</accession>
<dbReference type="AlphaFoldDB" id="A0A285VHI6"/>